<organism evidence="1 2">
    <name type="scientific">Naganishia adeliensis</name>
    <dbReference type="NCBI Taxonomy" id="92952"/>
    <lineage>
        <taxon>Eukaryota</taxon>
        <taxon>Fungi</taxon>
        <taxon>Dikarya</taxon>
        <taxon>Basidiomycota</taxon>
        <taxon>Agaricomycotina</taxon>
        <taxon>Tremellomycetes</taxon>
        <taxon>Filobasidiales</taxon>
        <taxon>Filobasidiaceae</taxon>
        <taxon>Naganishia</taxon>
    </lineage>
</organism>
<protein>
    <submittedName>
        <fullName evidence="1">Uncharacterized protein</fullName>
    </submittedName>
</protein>
<proteinExistence type="predicted"/>
<gene>
    <name evidence="1" type="ORF">QFC20_002758</name>
</gene>
<name>A0ACC2WHV1_9TREE</name>
<evidence type="ECO:0000313" key="1">
    <source>
        <dbReference type="EMBL" id="KAJ9110991.1"/>
    </source>
</evidence>
<comment type="caution">
    <text evidence="1">The sequence shown here is derived from an EMBL/GenBank/DDBJ whole genome shotgun (WGS) entry which is preliminary data.</text>
</comment>
<dbReference type="EMBL" id="JASBWS010000021">
    <property type="protein sequence ID" value="KAJ9110991.1"/>
    <property type="molecule type" value="Genomic_DNA"/>
</dbReference>
<accession>A0ACC2WHV1</accession>
<keyword evidence="2" id="KW-1185">Reference proteome</keyword>
<sequence>MESVQEHEQRPPLQPRESSVASFQTARDGSDDKPEDALERLNLGKPITQTEMTRVSAEVPRQATLDVPPTTAMGAAGRTRSGSATATGGTRFASGGNVQHSATMTAGLERNPSAGPSQPQGVGRRSPIVEASGANLKTWWNNFTGAPAVGEEPNASTDPQPLSTSMSTSASGTALKREPSRPEKGNVVFGEKLEMSLIYAAVPISTARHEPTSGSSTEGSGSGGMYVWGYVPVVVAKCGSHLKETATGVEGTFRVSGSAKRMKDLQAIFDSPPKYGKDLDWKNTQYTTHDVATILRRYLTQMPEPIIPHELYYDFRNVMADTSLTEDEQIAMYKDLILRMPKPNQYLLLYVLDMLSVFARRADVNLMTAGNLATIFQPGIIAHPDHEMLPSEHALGQKVLEFLINKQDHFLIGMELPSASAPAESTGVTGATTRRRRGSSIPKTSLDAARPKPAPPAPPPRPPSPQRADSSIMPASESDEEPPEGGWYVKTGDPTSLLRERKAAAAAAAAASGKTRRRSSVAGTGLISNLSTRRQSRTAAAAAAVSNVHATAEPMGVTVIENPDIAALPARGLFRRRTAPTRRNNKDDEAAIRKRAERAVRDLGKMSAEAP</sequence>
<evidence type="ECO:0000313" key="2">
    <source>
        <dbReference type="Proteomes" id="UP001230649"/>
    </source>
</evidence>
<reference evidence="1" key="1">
    <citation type="submission" date="2023-04" db="EMBL/GenBank/DDBJ databases">
        <title>Draft Genome sequencing of Naganishia species isolated from polar environments using Oxford Nanopore Technology.</title>
        <authorList>
            <person name="Leo P."/>
            <person name="Venkateswaran K."/>
        </authorList>
    </citation>
    <scope>NUCLEOTIDE SEQUENCE</scope>
    <source>
        <strain evidence="1">MNA-CCFEE 5262</strain>
    </source>
</reference>
<dbReference type="Proteomes" id="UP001230649">
    <property type="component" value="Unassembled WGS sequence"/>
</dbReference>